<dbReference type="Proteomes" id="UP001469553">
    <property type="component" value="Unassembled WGS sequence"/>
</dbReference>
<dbReference type="EMBL" id="JAHRIP010001381">
    <property type="protein sequence ID" value="MEQ2280271.1"/>
    <property type="molecule type" value="Genomic_DNA"/>
</dbReference>
<keyword evidence="2" id="KW-1185">Reference proteome</keyword>
<evidence type="ECO:0000313" key="2">
    <source>
        <dbReference type="Proteomes" id="UP001469553"/>
    </source>
</evidence>
<proteinExistence type="predicted"/>
<protein>
    <submittedName>
        <fullName evidence="1">Uncharacterized protein</fullName>
    </submittedName>
</protein>
<organism evidence="1 2">
    <name type="scientific">Ameca splendens</name>
    <dbReference type="NCBI Taxonomy" id="208324"/>
    <lineage>
        <taxon>Eukaryota</taxon>
        <taxon>Metazoa</taxon>
        <taxon>Chordata</taxon>
        <taxon>Craniata</taxon>
        <taxon>Vertebrata</taxon>
        <taxon>Euteleostomi</taxon>
        <taxon>Actinopterygii</taxon>
        <taxon>Neopterygii</taxon>
        <taxon>Teleostei</taxon>
        <taxon>Neoteleostei</taxon>
        <taxon>Acanthomorphata</taxon>
        <taxon>Ovalentaria</taxon>
        <taxon>Atherinomorphae</taxon>
        <taxon>Cyprinodontiformes</taxon>
        <taxon>Goodeidae</taxon>
        <taxon>Ameca</taxon>
    </lineage>
</organism>
<reference evidence="1 2" key="1">
    <citation type="submission" date="2021-06" db="EMBL/GenBank/DDBJ databases">
        <authorList>
            <person name="Palmer J.M."/>
        </authorList>
    </citation>
    <scope>NUCLEOTIDE SEQUENCE [LARGE SCALE GENOMIC DNA]</scope>
    <source>
        <strain evidence="1 2">AS_MEX2019</strain>
        <tissue evidence="1">Muscle</tissue>
    </source>
</reference>
<evidence type="ECO:0000313" key="1">
    <source>
        <dbReference type="EMBL" id="MEQ2280271.1"/>
    </source>
</evidence>
<comment type="caution">
    <text evidence="1">The sequence shown here is derived from an EMBL/GenBank/DDBJ whole genome shotgun (WGS) entry which is preliminary data.</text>
</comment>
<accession>A0ABV0XFN6</accession>
<name>A0ABV0XFN6_9TELE</name>
<sequence length="99" mass="11069">MAGRSRRRTRASSAVMRMLLRSVVVKRELRNGVSTCFLDMCLGLEVEEMFADVSGFKPWVDSVLQSCELGWVQKSHSGSVQHAVTGLFHVWFCTAEAGF</sequence>
<gene>
    <name evidence="1" type="ORF">AMECASPLE_018030</name>
</gene>